<accession>A0A5E4QTG3</accession>
<dbReference type="EMBL" id="FZQP02005111">
    <property type="protein sequence ID" value="VVD01025.1"/>
    <property type="molecule type" value="Genomic_DNA"/>
</dbReference>
<sequence>MLIRPSCWLAFATNGNFRKYSIVKMTSNWMTEKIKISSLSIEDKRKTYRSNEYVILDKVDPWHKYVAGSKDIENKKHTQEDLNEFRKIKLNEEKNAELAEKVSIFRGDITKLEFVIQYPLPD</sequence>
<keyword evidence="2" id="KW-1185">Reference proteome</keyword>
<gene>
    <name evidence="1" type="ORF">LSINAPIS_LOCUS11545</name>
</gene>
<dbReference type="Gene3D" id="3.40.220.10">
    <property type="entry name" value="Leucine Aminopeptidase, subunit E, domain 1"/>
    <property type="match status" value="1"/>
</dbReference>
<name>A0A5E4QTG3_9NEOP</name>
<organism evidence="1 2">
    <name type="scientific">Leptidea sinapis</name>
    <dbReference type="NCBI Taxonomy" id="189913"/>
    <lineage>
        <taxon>Eukaryota</taxon>
        <taxon>Metazoa</taxon>
        <taxon>Ecdysozoa</taxon>
        <taxon>Arthropoda</taxon>
        <taxon>Hexapoda</taxon>
        <taxon>Insecta</taxon>
        <taxon>Pterygota</taxon>
        <taxon>Neoptera</taxon>
        <taxon>Endopterygota</taxon>
        <taxon>Lepidoptera</taxon>
        <taxon>Glossata</taxon>
        <taxon>Ditrysia</taxon>
        <taxon>Papilionoidea</taxon>
        <taxon>Pieridae</taxon>
        <taxon>Dismorphiinae</taxon>
        <taxon>Leptidea</taxon>
    </lineage>
</organism>
<protein>
    <submittedName>
        <fullName evidence="1">Uncharacterized protein</fullName>
    </submittedName>
</protein>
<proteinExistence type="predicted"/>
<evidence type="ECO:0000313" key="1">
    <source>
        <dbReference type="EMBL" id="VVD01025.1"/>
    </source>
</evidence>
<dbReference type="Proteomes" id="UP000324832">
    <property type="component" value="Unassembled WGS sequence"/>
</dbReference>
<dbReference type="InterPro" id="IPR043472">
    <property type="entry name" value="Macro_dom-like"/>
</dbReference>
<reference evidence="1 2" key="1">
    <citation type="submission" date="2017-07" db="EMBL/GenBank/DDBJ databases">
        <authorList>
            <person name="Talla V."/>
            <person name="Backstrom N."/>
        </authorList>
    </citation>
    <scope>NUCLEOTIDE SEQUENCE [LARGE SCALE GENOMIC DNA]</scope>
</reference>
<dbReference type="AlphaFoldDB" id="A0A5E4QTG3"/>
<evidence type="ECO:0000313" key="2">
    <source>
        <dbReference type="Proteomes" id="UP000324832"/>
    </source>
</evidence>